<dbReference type="SUPFAM" id="SSF52218">
    <property type="entry name" value="Flavoproteins"/>
    <property type="match status" value="1"/>
</dbReference>
<dbReference type="PANTHER" id="PTHR24960:SF79">
    <property type="entry name" value="PHOTOSYSTEM I IRON-SULFUR CENTER"/>
    <property type="match status" value="1"/>
</dbReference>
<evidence type="ECO:0000256" key="4">
    <source>
        <dbReference type="ARBA" id="ARBA00022485"/>
    </source>
</evidence>
<comment type="function">
    <text evidence="2">Ferredoxins are iron-sulfur proteins that transfer electrons in a wide variety of metabolic reactions.</text>
</comment>
<dbReference type="AlphaFoldDB" id="A0A9D2H6S5"/>
<evidence type="ECO:0000313" key="10">
    <source>
        <dbReference type="Proteomes" id="UP000824223"/>
    </source>
</evidence>
<dbReference type="GO" id="GO:0046872">
    <property type="term" value="F:metal ion binding"/>
    <property type="evidence" value="ECO:0007669"/>
    <property type="project" value="UniProtKB-KW"/>
</dbReference>
<dbReference type="PANTHER" id="PTHR24960">
    <property type="entry name" value="PHOTOSYSTEM I IRON-SULFUR CENTER-RELATED"/>
    <property type="match status" value="1"/>
</dbReference>
<evidence type="ECO:0000256" key="3">
    <source>
        <dbReference type="ARBA" id="ARBA00013529"/>
    </source>
</evidence>
<dbReference type="NCBIfam" id="NF038196">
    <property type="entry name" value="ferrodoxin_EFR1"/>
    <property type="match status" value="1"/>
</dbReference>
<feature type="domain" description="4Fe-4S ferredoxin-type" evidence="8">
    <location>
        <begin position="172"/>
        <end position="202"/>
    </location>
</feature>
<dbReference type="InterPro" id="IPR017900">
    <property type="entry name" value="4Fe4S_Fe_S_CS"/>
</dbReference>
<comment type="cofactor">
    <cofactor evidence="1">
        <name>[4Fe-4S] cluster</name>
        <dbReference type="ChEBI" id="CHEBI:49883"/>
    </cofactor>
</comment>
<dbReference type="Gene3D" id="3.40.50.360">
    <property type="match status" value="1"/>
</dbReference>
<dbReference type="PROSITE" id="PS51379">
    <property type="entry name" value="4FE4S_FER_2"/>
    <property type="match status" value="2"/>
</dbReference>
<gene>
    <name evidence="9" type="ORF">H9798_00355</name>
</gene>
<sequence length="257" mass="29708">MIFYFTGTGNSLYVAKQFGEEPISIPQAVHREDQVYRADTIGIVCPVYGHEMPAMVKEFLKRAEFQTDYFYLILTYGNIHGGAAELAYQELESCGKRVDYINTLKMVDNFLPAFDMEEQIESEPEKKVEEHLCAIRQDIMVRKKWIQPVTEEDRAWHQKYLEHQASVPADQWSHIYDVTDDCISCGICTRVCPSGCIRLEGQRAVHTMDNCQMCMACIHHCPQNAIRLTIPEKNPAARYHNRHIRLTEIVKANDQYV</sequence>
<keyword evidence="4" id="KW-0004">4Fe-4S</keyword>
<evidence type="ECO:0000256" key="6">
    <source>
        <dbReference type="ARBA" id="ARBA00023004"/>
    </source>
</evidence>
<feature type="domain" description="4Fe-4S ferredoxin-type" evidence="8">
    <location>
        <begin position="203"/>
        <end position="231"/>
    </location>
</feature>
<dbReference type="InterPro" id="IPR017896">
    <property type="entry name" value="4Fe4S_Fe-S-bd"/>
</dbReference>
<dbReference type="SUPFAM" id="SSF54862">
    <property type="entry name" value="4Fe-4S ferredoxins"/>
    <property type="match status" value="1"/>
</dbReference>
<name>A0A9D2H6S5_9FIRM</name>
<dbReference type="InterPro" id="IPR029039">
    <property type="entry name" value="Flavoprotein-like_sf"/>
</dbReference>
<dbReference type="EMBL" id="DXAK01000002">
    <property type="protein sequence ID" value="HJA05593.1"/>
    <property type="molecule type" value="Genomic_DNA"/>
</dbReference>
<reference evidence="9" key="2">
    <citation type="submission" date="2021-04" db="EMBL/GenBank/DDBJ databases">
        <authorList>
            <person name="Gilroy R."/>
        </authorList>
    </citation>
    <scope>NUCLEOTIDE SEQUENCE</scope>
    <source>
        <strain evidence="9">ChiSjej2B20-11307</strain>
    </source>
</reference>
<evidence type="ECO:0000256" key="1">
    <source>
        <dbReference type="ARBA" id="ARBA00001966"/>
    </source>
</evidence>
<protein>
    <recommendedName>
        <fullName evidence="3">Ferredoxin</fullName>
    </recommendedName>
</protein>
<evidence type="ECO:0000256" key="7">
    <source>
        <dbReference type="ARBA" id="ARBA00023014"/>
    </source>
</evidence>
<organism evidence="9 10">
    <name type="scientific">Candidatus Mediterraneibacter pullicola</name>
    <dbReference type="NCBI Taxonomy" id="2838682"/>
    <lineage>
        <taxon>Bacteria</taxon>
        <taxon>Bacillati</taxon>
        <taxon>Bacillota</taxon>
        <taxon>Clostridia</taxon>
        <taxon>Lachnospirales</taxon>
        <taxon>Lachnospiraceae</taxon>
        <taxon>Mediterraneibacter</taxon>
    </lineage>
</organism>
<dbReference type="Gene3D" id="3.30.70.20">
    <property type="match status" value="1"/>
</dbReference>
<keyword evidence="7" id="KW-0411">Iron-sulfur</keyword>
<comment type="caution">
    <text evidence="9">The sequence shown here is derived from an EMBL/GenBank/DDBJ whole genome shotgun (WGS) entry which is preliminary data.</text>
</comment>
<evidence type="ECO:0000256" key="2">
    <source>
        <dbReference type="ARBA" id="ARBA00003532"/>
    </source>
</evidence>
<dbReference type="Pfam" id="PF13237">
    <property type="entry name" value="Fer4_10"/>
    <property type="match status" value="1"/>
</dbReference>
<dbReference type="PROSITE" id="PS00198">
    <property type="entry name" value="4FE4S_FER_1"/>
    <property type="match status" value="2"/>
</dbReference>
<evidence type="ECO:0000259" key="8">
    <source>
        <dbReference type="PROSITE" id="PS51379"/>
    </source>
</evidence>
<accession>A0A9D2H6S5</accession>
<reference evidence="9" key="1">
    <citation type="journal article" date="2021" name="PeerJ">
        <title>Extensive microbial diversity within the chicken gut microbiome revealed by metagenomics and culture.</title>
        <authorList>
            <person name="Gilroy R."/>
            <person name="Ravi A."/>
            <person name="Getino M."/>
            <person name="Pursley I."/>
            <person name="Horton D.L."/>
            <person name="Alikhan N.F."/>
            <person name="Baker D."/>
            <person name="Gharbi K."/>
            <person name="Hall N."/>
            <person name="Watson M."/>
            <person name="Adriaenssens E.M."/>
            <person name="Foster-Nyarko E."/>
            <person name="Jarju S."/>
            <person name="Secka A."/>
            <person name="Antonio M."/>
            <person name="Oren A."/>
            <person name="Chaudhuri R.R."/>
            <person name="La Ragione R."/>
            <person name="Hildebrand F."/>
            <person name="Pallen M.J."/>
        </authorList>
    </citation>
    <scope>NUCLEOTIDE SEQUENCE</scope>
    <source>
        <strain evidence="9">ChiSjej2B20-11307</strain>
    </source>
</reference>
<proteinExistence type="predicted"/>
<dbReference type="InterPro" id="IPR047964">
    <property type="entry name" value="EFR1-like"/>
</dbReference>
<dbReference type="Proteomes" id="UP000824223">
    <property type="component" value="Unassembled WGS sequence"/>
</dbReference>
<keyword evidence="6" id="KW-0408">Iron</keyword>
<dbReference type="GO" id="GO:0051539">
    <property type="term" value="F:4 iron, 4 sulfur cluster binding"/>
    <property type="evidence" value="ECO:0007669"/>
    <property type="project" value="UniProtKB-KW"/>
</dbReference>
<evidence type="ECO:0000313" key="9">
    <source>
        <dbReference type="EMBL" id="HJA05593.1"/>
    </source>
</evidence>
<evidence type="ECO:0000256" key="5">
    <source>
        <dbReference type="ARBA" id="ARBA00022723"/>
    </source>
</evidence>
<keyword evidence="5" id="KW-0479">Metal-binding</keyword>
<dbReference type="InterPro" id="IPR050157">
    <property type="entry name" value="PSI_iron-sulfur_center"/>
</dbReference>